<reference evidence="1" key="1">
    <citation type="submission" date="2023-04" db="EMBL/GenBank/DDBJ databases">
        <authorList>
            <consortium name="ELIXIR-Norway"/>
        </authorList>
    </citation>
    <scope>NUCLEOTIDE SEQUENCE [LARGE SCALE GENOMIC DNA]</scope>
</reference>
<comment type="caution">
    <text evidence="1">The sequence shown here is derived from an EMBL/GenBank/DDBJ whole genome shotgun (WGS) entry which is preliminary data.</text>
</comment>
<accession>A0ABN8XNM8</accession>
<evidence type="ECO:0000313" key="2">
    <source>
        <dbReference type="Proteomes" id="UP001176941"/>
    </source>
</evidence>
<proteinExistence type="predicted"/>
<dbReference type="EMBL" id="CATKSN020000171">
    <property type="protein sequence ID" value="CAI9149191.1"/>
    <property type="molecule type" value="Genomic_DNA"/>
</dbReference>
<name>A0ABN8XNM8_RANTA</name>
<protein>
    <submittedName>
        <fullName evidence="1">Uncharacterized protein</fullName>
    </submittedName>
</protein>
<dbReference type="Proteomes" id="UP001176941">
    <property type="component" value="Unassembled WGS sequence"/>
</dbReference>
<organism evidence="1 2">
    <name type="scientific">Rangifer tarandus platyrhynchus</name>
    <name type="common">Svalbard reindeer</name>
    <dbReference type="NCBI Taxonomy" id="3082113"/>
    <lineage>
        <taxon>Eukaryota</taxon>
        <taxon>Metazoa</taxon>
        <taxon>Chordata</taxon>
        <taxon>Craniata</taxon>
        <taxon>Vertebrata</taxon>
        <taxon>Euteleostomi</taxon>
        <taxon>Mammalia</taxon>
        <taxon>Eutheria</taxon>
        <taxon>Laurasiatheria</taxon>
        <taxon>Artiodactyla</taxon>
        <taxon>Ruminantia</taxon>
        <taxon>Pecora</taxon>
        <taxon>Cervidae</taxon>
        <taxon>Odocoileinae</taxon>
        <taxon>Rangifer</taxon>
    </lineage>
</organism>
<gene>
    <name evidence="1" type="ORF">MRATA1EN1_LOCUS30809</name>
</gene>
<keyword evidence="2" id="KW-1185">Reference proteome</keyword>
<evidence type="ECO:0000313" key="1">
    <source>
        <dbReference type="EMBL" id="CAI9149191.1"/>
    </source>
</evidence>
<sequence length="114" mass="12378">MTCFGALLAATASADIPYEQCAGPTREEACQRTRSSACAAREEGDLKTKNHSPPIVKYVLAQDAARLLYLVAAADPSVVCDGWLHTATYGDEEAYCNVCRRLLHVMSKTATCHR</sequence>